<keyword evidence="3" id="KW-1185">Reference proteome</keyword>
<dbReference type="RefSeq" id="WP_167184404.1">
    <property type="nucleotide sequence ID" value="NZ_JAASQL010000001.1"/>
</dbReference>
<evidence type="ECO:0000256" key="1">
    <source>
        <dbReference type="SAM" id="SignalP"/>
    </source>
</evidence>
<accession>A0ABX0U6F5</accession>
<organism evidence="2 3">
    <name type="scientific">Wenyingzhuangia heitensis</name>
    <dbReference type="NCBI Taxonomy" id="1487859"/>
    <lineage>
        <taxon>Bacteria</taxon>
        <taxon>Pseudomonadati</taxon>
        <taxon>Bacteroidota</taxon>
        <taxon>Flavobacteriia</taxon>
        <taxon>Flavobacteriales</taxon>
        <taxon>Flavobacteriaceae</taxon>
        <taxon>Wenyingzhuangia</taxon>
    </lineage>
</organism>
<comment type="caution">
    <text evidence="2">The sequence shown here is derived from an EMBL/GenBank/DDBJ whole genome shotgun (WGS) entry which is preliminary data.</text>
</comment>
<proteinExistence type="predicted"/>
<name>A0ABX0U6F5_9FLAO</name>
<keyword evidence="1" id="KW-0732">Signal</keyword>
<evidence type="ECO:0000313" key="2">
    <source>
        <dbReference type="EMBL" id="NIJ44437.1"/>
    </source>
</evidence>
<feature type="signal peptide" evidence="1">
    <location>
        <begin position="1"/>
        <end position="19"/>
    </location>
</feature>
<sequence>MKKRVLSMLFIAMTMIACSSDDSSNIENDVGKEIVLKSEKNNFEVIYTQKGDLDESIMIFSISGVDKGFISSNVVDKSDNKNLGNPALINMHEREEGSHSYSLKDKVESILVNYSALVNDDAKKDLEINVKVFKDGKEVFNQDEKIEIGKTITSKSYTIE</sequence>
<dbReference type="Proteomes" id="UP000745859">
    <property type="component" value="Unassembled WGS sequence"/>
</dbReference>
<dbReference type="EMBL" id="JAASQL010000001">
    <property type="protein sequence ID" value="NIJ44437.1"/>
    <property type="molecule type" value="Genomic_DNA"/>
</dbReference>
<reference evidence="2 3" key="1">
    <citation type="submission" date="2020-03" db="EMBL/GenBank/DDBJ databases">
        <title>Genomic Encyclopedia of Type Strains, Phase IV (KMG-IV): sequencing the most valuable type-strain genomes for metagenomic binning, comparative biology and taxonomic classification.</title>
        <authorList>
            <person name="Goeker M."/>
        </authorList>
    </citation>
    <scope>NUCLEOTIDE SEQUENCE [LARGE SCALE GENOMIC DNA]</scope>
    <source>
        <strain evidence="2 3">DSM 101599</strain>
    </source>
</reference>
<evidence type="ECO:0000313" key="3">
    <source>
        <dbReference type="Proteomes" id="UP000745859"/>
    </source>
</evidence>
<dbReference type="PROSITE" id="PS51257">
    <property type="entry name" value="PROKAR_LIPOPROTEIN"/>
    <property type="match status" value="1"/>
</dbReference>
<feature type="chain" id="PRO_5047425616" evidence="1">
    <location>
        <begin position="20"/>
        <end position="160"/>
    </location>
</feature>
<protein>
    <submittedName>
        <fullName evidence="2">Uncharacterized protein</fullName>
    </submittedName>
</protein>
<gene>
    <name evidence="2" type="ORF">FHR24_000876</name>
</gene>